<proteinExistence type="predicted"/>
<comment type="caution">
    <text evidence="1">The sequence shown here is derived from an EMBL/GenBank/DDBJ whole genome shotgun (WGS) entry which is preliminary data.</text>
</comment>
<dbReference type="EMBL" id="CM023471">
    <property type="protein sequence ID" value="KAH7965061.1"/>
    <property type="molecule type" value="Genomic_DNA"/>
</dbReference>
<sequence length="111" mass="12687">MKFQFSMEDKVHWTVFNEFLDDVSKKVHHQEPGTEAVFLFDNAPAHRHDEAVVLASSEHSMKRLPPYSPFFNPIEETFSKFKADVKTFLAEESFPDTIGHLQKTASSDTVG</sequence>
<protein>
    <submittedName>
        <fullName evidence="1">Uncharacterized protein</fullName>
    </submittedName>
</protein>
<organism evidence="1 2">
    <name type="scientific">Dermacentor silvarum</name>
    <name type="common">Tick</name>
    <dbReference type="NCBI Taxonomy" id="543639"/>
    <lineage>
        <taxon>Eukaryota</taxon>
        <taxon>Metazoa</taxon>
        <taxon>Ecdysozoa</taxon>
        <taxon>Arthropoda</taxon>
        <taxon>Chelicerata</taxon>
        <taxon>Arachnida</taxon>
        <taxon>Acari</taxon>
        <taxon>Parasitiformes</taxon>
        <taxon>Ixodida</taxon>
        <taxon>Ixodoidea</taxon>
        <taxon>Ixodidae</taxon>
        <taxon>Rhipicephalinae</taxon>
        <taxon>Dermacentor</taxon>
    </lineage>
</organism>
<gene>
    <name evidence="1" type="ORF">HPB49_003109</name>
</gene>
<reference evidence="1" key="1">
    <citation type="submission" date="2020-05" db="EMBL/GenBank/DDBJ databases">
        <title>Large-scale comparative analyses of tick genomes elucidate their genetic diversity and vector capacities.</title>
        <authorList>
            <person name="Jia N."/>
            <person name="Wang J."/>
            <person name="Shi W."/>
            <person name="Du L."/>
            <person name="Sun Y."/>
            <person name="Zhan W."/>
            <person name="Jiang J."/>
            <person name="Wang Q."/>
            <person name="Zhang B."/>
            <person name="Ji P."/>
            <person name="Sakyi L.B."/>
            <person name="Cui X."/>
            <person name="Yuan T."/>
            <person name="Jiang B."/>
            <person name="Yang W."/>
            <person name="Lam T.T.-Y."/>
            <person name="Chang Q."/>
            <person name="Ding S."/>
            <person name="Wang X."/>
            <person name="Zhu J."/>
            <person name="Ruan X."/>
            <person name="Zhao L."/>
            <person name="Wei J."/>
            <person name="Que T."/>
            <person name="Du C."/>
            <person name="Cheng J."/>
            <person name="Dai P."/>
            <person name="Han X."/>
            <person name="Huang E."/>
            <person name="Gao Y."/>
            <person name="Liu J."/>
            <person name="Shao H."/>
            <person name="Ye R."/>
            <person name="Li L."/>
            <person name="Wei W."/>
            <person name="Wang X."/>
            <person name="Wang C."/>
            <person name="Yang T."/>
            <person name="Huo Q."/>
            <person name="Li W."/>
            <person name="Guo W."/>
            <person name="Chen H."/>
            <person name="Zhou L."/>
            <person name="Ni X."/>
            <person name="Tian J."/>
            <person name="Zhou Y."/>
            <person name="Sheng Y."/>
            <person name="Liu T."/>
            <person name="Pan Y."/>
            <person name="Xia L."/>
            <person name="Li J."/>
            <person name="Zhao F."/>
            <person name="Cao W."/>
        </authorList>
    </citation>
    <scope>NUCLEOTIDE SEQUENCE</scope>
    <source>
        <strain evidence="1">Dsil-2018</strain>
    </source>
</reference>
<dbReference type="Proteomes" id="UP000821865">
    <property type="component" value="Chromosome 2"/>
</dbReference>
<accession>A0ACB8DAC2</accession>
<keyword evidence="2" id="KW-1185">Reference proteome</keyword>
<name>A0ACB8DAC2_DERSI</name>
<evidence type="ECO:0000313" key="1">
    <source>
        <dbReference type="EMBL" id="KAH7965061.1"/>
    </source>
</evidence>
<evidence type="ECO:0000313" key="2">
    <source>
        <dbReference type="Proteomes" id="UP000821865"/>
    </source>
</evidence>